<dbReference type="RefSeq" id="XP_051359270.1">
    <property type="nucleotide sequence ID" value="XM_051509781.1"/>
</dbReference>
<comment type="caution">
    <text evidence="7">The sequence shown here is derived from an EMBL/GenBank/DDBJ whole genome shotgun (WGS) entry which is preliminary data.</text>
</comment>
<dbReference type="GO" id="GO:0016020">
    <property type="term" value="C:membrane"/>
    <property type="evidence" value="ECO:0007669"/>
    <property type="project" value="UniProtKB-SubCell"/>
</dbReference>
<protein>
    <submittedName>
        <fullName evidence="7">Alpha-glucosides permease MPH3</fullName>
    </submittedName>
</protein>
<feature type="compositionally biased region" description="Polar residues" evidence="5">
    <location>
        <begin position="1"/>
        <end position="19"/>
    </location>
</feature>
<evidence type="ECO:0000256" key="6">
    <source>
        <dbReference type="SAM" id="Phobius"/>
    </source>
</evidence>
<dbReference type="OrthoDB" id="10360613at2759"/>
<feature type="transmembrane region" description="Helical" evidence="6">
    <location>
        <begin position="409"/>
        <end position="428"/>
    </location>
</feature>
<feature type="transmembrane region" description="Helical" evidence="6">
    <location>
        <begin position="477"/>
        <end position="497"/>
    </location>
</feature>
<feature type="transmembrane region" description="Helical" evidence="6">
    <location>
        <begin position="321"/>
        <end position="340"/>
    </location>
</feature>
<dbReference type="EMBL" id="JAGIXG020000069">
    <property type="protein sequence ID" value="KAI6778414.1"/>
    <property type="molecule type" value="Genomic_DNA"/>
</dbReference>
<feature type="transmembrane region" description="Helical" evidence="6">
    <location>
        <begin position="556"/>
        <end position="579"/>
    </location>
</feature>
<dbReference type="Proteomes" id="UP001055219">
    <property type="component" value="Unassembled WGS sequence"/>
</dbReference>
<feature type="region of interest" description="Disordered" evidence="5">
    <location>
        <begin position="89"/>
        <end position="109"/>
    </location>
</feature>
<keyword evidence="4 6" id="KW-0472">Membrane</keyword>
<evidence type="ECO:0000256" key="3">
    <source>
        <dbReference type="ARBA" id="ARBA00022989"/>
    </source>
</evidence>
<proteinExistence type="predicted"/>
<name>A0A9Q0BBU2_9HYPO</name>
<feature type="transmembrane region" description="Helical" evidence="6">
    <location>
        <begin position="522"/>
        <end position="544"/>
    </location>
</feature>
<dbReference type="PANTHER" id="PTHR48022:SF2">
    <property type="entry name" value="PLASTIDIC GLUCOSE TRANSPORTER 4"/>
    <property type="match status" value="1"/>
</dbReference>
<organism evidence="7 8">
    <name type="scientific">Emericellopsis cladophorae</name>
    <dbReference type="NCBI Taxonomy" id="2686198"/>
    <lineage>
        <taxon>Eukaryota</taxon>
        <taxon>Fungi</taxon>
        <taxon>Dikarya</taxon>
        <taxon>Ascomycota</taxon>
        <taxon>Pezizomycotina</taxon>
        <taxon>Sordariomycetes</taxon>
        <taxon>Hypocreomycetidae</taxon>
        <taxon>Hypocreales</taxon>
        <taxon>Bionectriaceae</taxon>
        <taxon>Emericellopsis</taxon>
    </lineage>
</organism>
<dbReference type="SUPFAM" id="SSF103473">
    <property type="entry name" value="MFS general substrate transporter"/>
    <property type="match status" value="1"/>
</dbReference>
<reference evidence="7" key="1">
    <citation type="journal article" date="2021" name="J Fungi (Basel)">
        <title>Genomic and Metabolomic Analyses of the Marine Fungus Emericellopsis cladophorae: Insights into Saltwater Adaptability Mechanisms and Its Biosynthetic Potential.</title>
        <authorList>
            <person name="Goncalves M.F.M."/>
            <person name="Hilario S."/>
            <person name="Van de Peer Y."/>
            <person name="Esteves A.C."/>
            <person name="Alves A."/>
        </authorList>
    </citation>
    <scope>NUCLEOTIDE SEQUENCE</scope>
    <source>
        <strain evidence="7">MUM 19.33</strain>
    </source>
</reference>
<feature type="transmembrane region" description="Helical" evidence="6">
    <location>
        <begin position="448"/>
        <end position="465"/>
    </location>
</feature>
<evidence type="ECO:0000313" key="7">
    <source>
        <dbReference type="EMBL" id="KAI6778414.1"/>
    </source>
</evidence>
<feature type="transmembrane region" description="Helical" evidence="6">
    <location>
        <begin position="189"/>
        <end position="210"/>
    </location>
</feature>
<dbReference type="InterPro" id="IPR005828">
    <property type="entry name" value="MFS_sugar_transport-like"/>
</dbReference>
<evidence type="ECO:0000256" key="1">
    <source>
        <dbReference type="ARBA" id="ARBA00004141"/>
    </source>
</evidence>
<evidence type="ECO:0000256" key="4">
    <source>
        <dbReference type="ARBA" id="ARBA00023136"/>
    </source>
</evidence>
<keyword evidence="2 6" id="KW-0812">Transmembrane</keyword>
<gene>
    <name evidence="7" type="ORF">J7T54_000803</name>
</gene>
<feature type="transmembrane region" description="Helical" evidence="6">
    <location>
        <begin position="599"/>
        <end position="618"/>
    </location>
</feature>
<evidence type="ECO:0000256" key="5">
    <source>
        <dbReference type="SAM" id="MobiDB-lite"/>
    </source>
</evidence>
<feature type="transmembrane region" description="Helical" evidence="6">
    <location>
        <begin position="126"/>
        <end position="151"/>
    </location>
</feature>
<dbReference type="InterPro" id="IPR050360">
    <property type="entry name" value="MFS_Sugar_Transporters"/>
</dbReference>
<dbReference type="AlphaFoldDB" id="A0A9Q0BBU2"/>
<keyword evidence="3 6" id="KW-1133">Transmembrane helix</keyword>
<accession>A0A9Q0BBU2</accession>
<dbReference type="InterPro" id="IPR036259">
    <property type="entry name" value="MFS_trans_sf"/>
</dbReference>
<dbReference type="GeneID" id="75827322"/>
<dbReference type="GO" id="GO:0005351">
    <property type="term" value="F:carbohydrate:proton symporter activity"/>
    <property type="evidence" value="ECO:0007669"/>
    <property type="project" value="TreeGrafter"/>
</dbReference>
<feature type="transmembrane region" description="Helical" evidence="6">
    <location>
        <begin position="222"/>
        <end position="243"/>
    </location>
</feature>
<feature type="transmembrane region" description="Helical" evidence="6">
    <location>
        <begin position="289"/>
        <end position="309"/>
    </location>
</feature>
<comment type="subcellular location">
    <subcellularLocation>
        <location evidence="1">Membrane</location>
        <topology evidence="1">Multi-pass membrane protein</topology>
    </subcellularLocation>
</comment>
<keyword evidence="8" id="KW-1185">Reference proteome</keyword>
<feature type="transmembrane region" description="Helical" evidence="6">
    <location>
        <begin position="249"/>
        <end position="277"/>
    </location>
</feature>
<dbReference type="Gene3D" id="1.20.1250.20">
    <property type="entry name" value="MFS general substrate transporter like domains"/>
    <property type="match status" value="1"/>
</dbReference>
<dbReference type="Pfam" id="PF00083">
    <property type="entry name" value="Sugar_tr"/>
    <property type="match status" value="1"/>
</dbReference>
<reference evidence="7" key="2">
    <citation type="submission" date="2022-07" db="EMBL/GenBank/DDBJ databases">
        <authorList>
            <person name="Goncalves M.F.M."/>
            <person name="Hilario S."/>
            <person name="Van De Peer Y."/>
            <person name="Esteves A.C."/>
            <person name="Alves A."/>
        </authorList>
    </citation>
    <scope>NUCLEOTIDE SEQUENCE</scope>
    <source>
        <strain evidence="7">MUM 19.33</strain>
    </source>
</reference>
<evidence type="ECO:0000256" key="2">
    <source>
        <dbReference type="ARBA" id="ARBA00022692"/>
    </source>
</evidence>
<evidence type="ECO:0000313" key="8">
    <source>
        <dbReference type="Proteomes" id="UP001055219"/>
    </source>
</evidence>
<sequence length="658" mass="71806">MIIPKQSTESGQSYANKPSRSPIECCASTFLDDELSSALSEQDPTTSDGPASDTQSIIRYIGHVADESTLEYPLRGVDGVAELEKASLPTSPCPAYEKQDPGPQGIHDSQQDKRNFVERAKQCFNAYWWLSVVGCLAWMATVDLLHCLAVLEGPVGRWWYSPTRAVISAPGRQGDNIHVPQLHRRRPPLVWELVLWSLLVGGRMAGGFLAPQFSKRLGYRKSFLASAAMILLVLPLLMASVFATSTSGLGRFVLLATGECLLAVPFGLILALIIPYISDVVPLKRRGTILYILSSVFTTSIVCMTFSSAALRRAPIEQSRFVYILMFLLALICAAGNWYIPESPRYILQRQRLSEDDSTIQPAFPALKHSEEDNEAAMVALRLLDEREAALLGSGFIACFRKTNRRRTFALVSVYHTALTLGLSLYGLVVATTDGGGALVATGTKVQVTAVVLCCVGSSIISLFLNRYLGRRTMWIAGLWLFLLIAVTIVGLANPLVTTTRLRNLYVQTAVRHVHISRFITALFYLALVVFVAVLPALSCALSAEIPPGHLMVETISISASVSTVLVVLSVAVSWLPGSLGSRDLASMPALLLGDMVDVPVWMAFGWVIVCLCGLATGRGRPETKDKSPEEVHRAYEVLRLVKQRRGGQEVLGPWSGE</sequence>
<feature type="region of interest" description="Disordered" evidence="5">
    <location>
        <begin position="1"/>
        <end position="22"/>
    </location>
</feature>
<dbReference type="PANTHER" id="PTHR48022">
    <property type="entry name" value="PLASTIDIC GLUCOSE TRANSPORTER 4"/>
    <property type="match status" value="1"/>
</dbReference>